<dbReference type="SUPFAM" id="SSF89946">
    <property type="entry name" value="Hypothetical protein VC0424"/>
    <property type="match status" value="1"/>
</dbReference>
<name>A0ABX0GBT6_9RHOB</name>
<dbReference type="InterPro" id="IPR036701">
    <property type="entry name" value="RraB-like_sf"/>
</dbReference>
<feature type="domain" description="Regulator of ribonuclease activity B" evidence="1">
    <location>
        <begin position="19"/>
        <end position="102"/>
    </location>
</feature>
<evidence type="ECO:0000259" key="1">
    <source>
        <dbReference type="Pfam" id="PF06877"/>
    </source>
</evidence>
<organism evidence="2 3">
    <name type="scientific">Rhodobacter calidifons</name>
    <dbReference type="NCBI Taxonomy" id="2715277"/>
    <lineage>
        <taxon>Bacteria</taxon>
        <taxon>Pseudomonadati</taxon>
        <taxon>Pseudomonadota</taxon>
        <taxon>Alphaproteobacteria</taxon>
        <taxon>Rhodobacterales</taxon>
        <taxon>Rhodobacter group</taxon>
        <taxon>Rhodobacter</taxon>
    </lineage>
</organism>
<dbReference type="RefSeq" id="WP_166404290.1">
    <property type="nucleotide sequence ID" value="NZ_JAANHS010000019.1"/>
</dbReference>
<dbReference type="InterPro" id="IPR009671">
    <property type="entry name" value="RraB_dom"/>
</dbReference>
<dbReference type="Proteomes" id="UP001515660">
    <property type="component" value="Unassembled WGS sequence"/>
</dbReference>
<accession>A0ABX0GBT6</accession>
<comment type="caution">
    <text evidence="2">The sequence shown here is derived from an EMBL/GenBank/DDBJ whole genome shotgun (WGS) entry which is preliminary data.</text>
</comment>
<evidence type="ECO:0000313" key="2">
    <source>
        <dbReference type="EMBL" id="NHB78282.1"/>
    </source>
</evidence>
<dbReference type="EMBL" id="JAANHS010000019">
    <property type="protein sequence ID" value="NHB78282.1"/>
    <property type="molecule type" value="Genomic_DNA"/>
</dbReference>
<reference evidence="2 3" key="1">
    <citation type="journal article" date="2022" name="Microorganisms">
        <title>Genome Sequence and Characterization of a Xanthorhodopsin-Containing, Aerobic Anoxygenic Phototrophic Rhodobacter Species, Isolated from Mesophilic Conditions at Yellowstone National Park.</title>
        <authorList>
            <person name="Kyndt J.A."/>
            <person name="Robertson S."/>
            <person name="Shoffstall I.B."/>
            <person name="Ramaley R.F."/>
            <person name="Meyer T.E."/>
        </authorList>
    </citation>
    <scope>NUCLEOTIDE SEQUENCE [LARGE SCALE GENOMIC DNA]</scope>
    <source>
        <strain evidence="2 3">M37P</strain>
    </source>
</reference>
<dbReference type="Pfam" id="PF06877">
    <property type="entry name" value="RraB"/>
    <property type="match status" value="1"/>
</dbReference>
<sequence>MSHDYAAQRRETFQTFRMSKGVSLPKTAVVEFAFFVEELDASWPAFERALRLAGFQTRRLKDGETLIASYGPMPVTPEAIWEREHAATEIALKHDFYPDGWELAE</sequence>
<proteinExistence type="predicted"/>
<evidence type="ECO:0000313" key="3">
    <source>
        <dbReference type="Proteomes" id="UP001515660"/>
    </source>
</evidence>
<keyword evidence="3" id="KW-1185">Reference proteome</keyword>
<protein>
    <submittedName>
        <fullName evidence="2">Ribonuclease E inhibitor RraB</fullName>
    </submittedName>
</protein>
<gene>
    <name evidence="2" type="ORF">G8O29_16295</name>
</gene>